<keyword evidence="4" id="KW-0406">Ion transport</keyword>
<dbReference type="AlphaFoldDB" id="A0A6J7UFD3"/>
<keyword evidence="2" id="KW-0813">Transport</keyword>
<reference evidence="7" key="1">
    <citation type="submission" date="2020-05" db="EMBL/GenBank/DDBJ databases">
        <authorList>
            <person name="Chiriac C."/>
            <person name="Salcher M."/>
            <person name="Ghai R."/>
            <person name="Kavagutti S V."/>
        </authorList>
    </citation>
    <scope>NUCLEOTIDE SEQUENCE</scope>
</reference>
<accession>A0A6J7UFD3</accession>
<dbReference type="NCBIfam" id="NF009967">
    <property type="entry name" value="PRK13430.1"/>
    <property type="match status" value="1"/>
</dbReference>
<keyword evidence="6" id="KW-0066">ATP synthesis</keyword>
<organism evidence="7">
    <name type="scientific">freshwater metagenome</name>
    <dbReference type="NCBI Taxonomy" id="449393"/>
    <lineage>
        <taxon>unclassified sequences</taxon>
        <taxon>metagenomes</taxon>
        <taxon>ecological metagenomes</taxon>
    </lineage>
</organism>
<sequence>MKGSSRASFASARASLDKHLQGANTAQATALSSELFLTLHALDSSIALRRGLTDPSRSGQDKVALVDQLVSKHIGAATLELLHSMVASRWSSPIDLSDAIEWLAVEAQAAAADADGTLDRLEEELFRFGSIVAANPELRSTLANRTTTTGVLKSALITDLLSNKAAPATLALISVLVDHPRGRNLEAGLNHFAQAASERRNQVIAHVKSATSMSDAQVSRLSAALAKQVGRNVRINVEVDKGVVGGISIRFADELIDGTVASRLAEAGRRLVS</sequence>
<proteinExistence type="inferred from homology"/>
<dbReference type="SUPFAM" id="SSF47928">
    <property type="entry name" value="N-terminal domain of the delta subunit of the F1F0-ATP synthase"/>
    <property type="match status" value="1"/>
</dbReference>
<evidence type="ECO:0000256" key="3">
    <source>
        <dbReference type="ARBA" id="ARBA00022781"/>
    </source>
</evidence>
<evidence type="ECO:0000256" key="2">
    <source>
        <dbReference type="ARBA" id="ARBA00022448"/>
    </source>
</evidence>
<evidence type="ECO:0000256" key="4">
    <source>
        <dbReference type="ARBA" id="ARBA00023065"/>
    </source>
</evidence>
<dbReference type="GO" id="GO:0016020">
    <property type="term" value="C:membrane"/>
    <property type="evidence" value="ECO:0007669"/>
    <property type="project" value="UniProtKB-SubCell"/>
</dbReference>
<dbReference type="PRINTS" id="PR00125">
    <property type="entry name" value="ATPASEDELTA"/>
</dbReference>
<evidence type="ECO:0000256" key="5">
    <source>
        <dbReference type="ARBA" id="ARBA00023136"/>
    </source>
</evidence>
<dbReference type="PANTHER" id="PTHR11910">
    <property type="entry name" value="ATP SYNTHASE DELTA CHAIN"/>
    <property type="match status" value="1"/>
</dbReference>
<dbReference type="InterPro" id="IPR000711">
    <property type="entry name" value="ATPase_OSCP/dsu"/>
</dbReference>
<dbReference type="EMBL" id="CAFBQS010000075">
    <property type="protein sequence ID" value="CAB5062987.1"/>
    <property type="molecule type" value="Genomic_DNA"/>
</dbReference>
<gene>
    <name evidence="7" type="ORF">UFOPK4366_00500</name>
</gene>
<keyword evidence="3" id="KW-0375">Hydrogen ion transport</keyword>
<keyword evidence="5" id="KW-0472">Membrane</keyword>
<protein>
    <submittedName>
        <fullName evidence="7">Unannotated protein</fullName>
    </submittedName>
</protein>
<comment type="subcellular location">
    <subcellularLocation>
        <location evidence="1">Membrane</location>
    </subcellularLocation>
</comment>
<name>A0A6J7UFD3_9ZZZZ</name>
<dbReference type="InterPro" id="IPR026015">
    <property type="entry name" value="ATP_synth_OSCP/delta_N_sf"/>
</dbReference>
<dbReference type="NCBIfam" id="TIGR01145">
    <property type="entry name" value="ATP_synt_delta"/>
    <property type="match status" value="1"/>
</dbReference>
<evidence type="ECO:0000256" key="1">
    <source>
        <dbReference type="ARBA" id="ARBA00004370"/>
    </source>
</evidence>
<dbReference type="Pfam" id="PF00213">
    <property type="entry name" value="OSCP"/>
    <property type="match status" value="1"/>
</dbReference>
<evidence type="ECO:0000313" key="7">
    <source>
        <dbReference type="EMBL" id="CAB5062987.1"/>
    </source>
</evidence>
<evidence type="ECO:0000256" key="6">
    <source>
        <dbReference type="ARBA" id="ARBA00023310"/>
    </source>
</evidence>
<dbReference type="HAMAP" id="MF_01416">
    <property type="entry name" value="ATP_synth_delta_bact"/>
    <property type="match status" value="1"/>
</dbReference>
<dbReference type="Gene3D" id="1.10.520.20">
    <property type="entry name" value="N-terminal domain of the delta subunit of the F1F0-ATP synthase"/>
    <property type="match status" value="1"/>
</dbReference>
<dbReference type="GO" id="GO:0046933">
    <property type="term" value="F:proton-transporting ATP synthase activity, rotational mechanism"/>
    <property type="evidence" value="ECO:0007669"/>
    <property type="project" value="InterPro"/>
</dbReference>